<dbReference type="InterPro" id="IPR039365">
    <property type="entry name" value="IS701-like"/>
</dbReference>
<dbReference type="SUPFAM" id="SSF53098">
    <property type="entry name" value="Ribonuclease H-like"/>
    <property type="match status" value="1"/>
</dbReference>
<proteinExistence type="predicted"/>
<sequence length="397" mass="44609">MPRKNCWTLAEYAGDAAPHRMQRLLERASWNTFAVMHAVRDFVAEHLADPHGLAVLVLDESGQEKSGTTTAGVKRQYVGCAGKVANAVNFVNATYSTPRGHALVGSRLYIPAEQLADETTRTTMGIDPAHEFKSKPQLGCELLTDTVDAGVQVDWCTADAVYGRDRALREECEKRRIGYSLGVPCSFRIRLPSKAVVRADATLKLIPTPAWQTASCGPGSTGDRRYSFAWLSTASPRHFLLIRRSLTKPSELAYFYCYAPDPVPATLTTLVAVTGQRWTIEEDHEFDKDQFGFDQSQVRLYTPLMRHITLVMAALAVCAITTAQTRTYARSLPTPSSPTERPPADLGLIPLTVVEVKRLFNLATRVCRSTEHYLYWSWWRRQHQARARWYHHRARLT</sequence>
<comment type="caution">
    <text evidence="2">The sequence shown here is derived from an EMBL/GenBank/DDBJ whole genome shotgun (WGS) entry which is preliminary data.</text>
</comment>
<reference evidence="2 3" key="1">
    <citation type="submission" date="2019-06" db="EMBL/GenBank/DDBJ databases">
        <title>Amycolatopsis alkalitolerans sp. nov., isolated from Gastrodia elata Blume.</title>
        <authorList>
            <person name="Narsing Rao M.P."/>
            <person name="Li W.J."/>
        </authorList>
    </citation>
    <scope>NUCLEOTIDE SEQUENCE [LARGE SCALE GENOMIC DNA]</scope>
    <source>
        <strain evidence="2 3">SYSUP0005</strain>
    </source>
</reference>
<gene>
    <name evidence="2" type="ORF">FG385_05075</name>
</gene>
<keyword evidence="3" id="KW-1185">Reference proteome</keyword>
<dbReference type="NCBIfam" id="NF033540">
    <property type="entry name" value="transpos_IS701"/>
    <property type="match status" value="1"/>
</dbReference>
<feature type="domain" description="Transposase IS701-like DDE" evidence="1">
    <location>
        <begin position="3"/>
        <end position="199"/>
    </location>
</feature>
<protein>
    <submittedName>
        <fullName evidence="2">IS701 family transposase</fullName>
    </submittedName>
</protein>
<dbReference type="PANTHER" id="PTHR33627:SF1">
    <property type="entry name" value="TRANSPOSASE"/>
    <property type="match status" value="1"/>
</dbReference>
<dbReference type="AlphaFoldDB" id="A0A5C4M6V0"/>
<evidence type="ECO:0000259" key="1">
    <source>
        <dbReference type="Pfam" id="PF13546"/>
    </source>
</evidence>
<dbReference type="RefSeq" id="WP_139095407.1">
    <property type="nucleotide sequence ID" value="NZ_VDFW01000003.1"/>
</dbReference>
<evidence type="ECO:0000313" key="2">
    <source>
        <dbReference type="EMBL" id="TNC28631.1"/>
    </source>
</evidence>
<evidence type="ECO:0000313" key="3">
    <source>
        <dbReference type="Proteomes" id="UP000305546"/>
    </source>
</evidence>
<dbReference type="Proteomes" id="UP000305546">
    <property type="component" value="Unassembled WGS sequence"/>
</dbReference>
<dbReference type="InterPro" id="IPR012337">
    <property type="entry name" value="RNaseH-like_sf"/>
</dbReference>
<dbReference type="EMBL" id="VDFW01000003">
    <property type="protein sequence ID" value="TNC28631.1"/>
    <property type="molecule type" value="Genomic_DNA"/>
</dbReference>
<dbReference type="Pfam" id="PF13546">
    <property type="entry name" value="DDE_5"/>
    <property type="match status" value="1"/>
</dbReference>
<dbReference type="InterPro" id="IPR038721">
    <property type="entry name" value="IS701-like_DDE_dom"/>
</dbReference>
<dbReference type="PANTHER" id="PTHR33627">
    <property type="entry name" value="TRANSPOSASE"/>
    <property type="match status" value="1"/>
</dbReference>
<organism evidence="2 3">
    <name type="scientific">Amycolatopsis alkalitolerans</name>
    <dbReference type="NCBI Taxonomy" id="2547244"/>
    <lineage>
        <taxon>Bacteria</taxon>
        <taxon>Bacillati</taxon>
        <taxon>Actinomycetota</taxon>
        <taxon>Actinomycetes</taxon>
        <taxon>Pseudonocardiales</taxon>
        <taxon>Pseudonocardiaceae</taxon>
        <taxon>Amycolatopsis</taxon>
    </lineage>
</organism>
<name>A0A5C4M6V0_9PSEU</name>
<accession>A0A5C4M6V0</accession>